<sequence>MRDDKKEYTTRLENVIKQMLQPLKDIPFNLIIEKMTGKKVIFFDFNDDNQIKLLELLKRVALNAGDNINKIGIQRPRSNEIGNDIEPYVKNALNLLGLNADTPAGPDGNKKATGYPDIIFWYNERPYYLECKTYNIRNVNTPQRSFYFSPSDEFKVIYDATHFVLSFEMYVSGESDQKHIYKCKHYKILSIETLSTDVKHEFNSDNKRMYSGEKGTTILAEGSF</sequence>
<name>A0A098E8B9_9ZZZZ</name>
<dbReference type="GO" id="GO:0009036">
    <property type="term" value="F:type II site-specific deoxyribonuclease activity"/>
    <property type="evidence" value="ECO:0007669"/>
    <property type="project" value="UniProtKB-EC"/>
</dbReference>
<reference evidence="1" key="1">
    <citation type="submission" date="2014-09" db="EMBL/GenBank/DDBJ databases">
        <authorList>
            <person name="Probst J Alexander"/>
        </authorList>
    </citation>
    <scope>NUCLEOTIDE SEQUENCE</scope>
</reference>
<keyword evidence="1" id="KW-0378">Hydrolase</keyword>
<protein>
    <submittedName>
        <fullName evidence="1">Putative Type-2 restriction enzyme MjaV</fullName>
        <ecNumber evidence="1">3.1.21.4</ecNumber>
    </submittedName>
</protein>
<dbReference type="EC" id="3.1.21.4" evidence="1"/>
<organism evidence="1">
    <name type="scientific">groundwater metagenome</name>
    <dbReference type="NCBI Taxonomy" id="717931"/>
    <lineage>
        <taxon>unclassified sequences</taxon>
        <taxon>metagenomes</taxon>
        <taxon>ecological metagenomes</taxon>
    </lineage>
</organism>
<proteinExistence type="predicted"/>
<dbReference type="EMBL" id="CCXY01000038">
    <property type="protein sequence ID" value="CEG11230.1"/>
    <property type="molecule type" value="Genomic_DNA"/>
</dbReference>
<dbReference type="AlphaFoldDB" id="A0A098E8B9"/>
<evidence type="ECO:0000313" key="1">
    <source>
        <dbReference type="EMBL" id="CEG11230.1"/>
    </source>
</evidence>
<accession>A0A098E8B9</accession>
<gene>
    <name evidence="1" type="ORF">MSIBF_A1320014</name>
</gene>